<keyword evidence="2" id="KW-0805">Transcription regulation</keyword>
<accession>A0ABQ1GIP5</accession>
<dbReference type="SUPFAM" id="SSF52172">
    <property type="entry name" value="CheY-like"/>
    <property type="match status" value="1"/>
</dbReference>
<dbReference type="InterPro" id="IPR039420">
    <property type="entry name" value="WalR-like"/>
</dbReference>
<dbReference type="RefSeq" id="WP_188431742.1">
    <property type="nucleotide sequence ID" value="NZ_BMEX01000004.1"/>
</dbReference>
<dbReference type="PROSITE" id="PS50043">
    <property type="entry name" value="HTH_LUXR_2"/>
    <property type="match status" value="1"/>
</dbReference>
<evidence type="ECO:0000256" key="3">
    <source>
        <dbReference type="ARBA" id="ARBA00023125"/>
    </source>
</evidence>
<keyword evidence="1 5" id="KW-0597">Phosphoprotein</keyword>
<name>A0ABQ1GIP5_9BACL</name>
<evidence type="ECO:0000256" key="5">
    <source>
        <dbReference type="PROSITE-ProRule" id="PRU00169"/>
    </source>
</evidence>
<keyword evidence="4" id="KW-0804">Transcription</keyword>
<reference evidence="9" key="1">
    <citation type="journal article" date="2019" name="Int. J. Syst. Evol. Microbiol.">
        <title>The Global Catalogue of Microorganisms (GCM) 10K type strain sequencing project: providing services to taxonomists for standard genome sequencing and annotation.</title>
        <authorList>
            <consortium name="The Broad Institute Genomics Platform"/>
            <consortium name="The Broad Institute Genome Sequencing Center for Infectious Disease"/>
            <person name="Wu L."/>
            <person name="Ma J."/>
        </authorList>
    </citation>
    <scope>NUCLEOTIDE SEQUENCE [LARGE SCALE GENOMIC DNA]</scope>
    <source>
        <strain evidence="9">CGMCC 1.12404</strain>
    </source>
</reference>
<dbReference type="SUPFAM" id="SSF46894">
    <property type="entry name" value="C-terminal effector domain of the bipartite response regulators"/>
    <property type="match status" value="1"/>
</dbReference>
<evidence type="ECO:0000256" key="4">
    <source>
        <dbReference type="ARBA" id="ARBA00023163"/>
    </source>
</evidence>
<protein>
    <submittedName>
        <fullName evidence="8">DNA-binding response regulator</fullName>
    </submittedName>
</protein>
<evidence type="ECO:0000259" key="6">
    <source>
        <dbReference type="PROSITE" id="PS50043"/>
    </source>
</evidence>
<dbReference type="Pfam" id="PF00196">
    <property type="entry name" value="GerE"/>
    <property type="match status" value="1"/>
</dbReference>
<organism evidence="8 9">
    <name type="scientific">Kroppenstedtia guangzhouensis</name>
    <dbReference type="NCBI Taxonomy" id="1274356"/>
    <lineage>
        <taxon>Bacteria</taxon>
        <taxon>Bacillati</taxon>
        <taxon>Bacillota</taxon>
        <taxon>Bacilli</taxon>
        <taxon>Bacillales</taxon>
        <taxon>Thermoactinomycetaceae</taxon>
        <taxon>Kroppenstedtia</taxon>
    </lineage>
</organism>
<dbReference type="GO" id="GO:0003677">
    <property type="term" value="F:DNA binding"/>
    <property type="evidence" value="ECO:0007669"/>
    <property type="project" value="UniProtKB-KW"/>
</dbReference>
<dbReference type="PANTHER" id="PTHR43214">
    <property type="entry name" value="TWO-COMPONENT RESPONSE REGULATOR"/>
    <property type="match status" value="1"/>
</dbReference>
<dbReference type="Gene3D" id="3.40.50.2300">
    <property type="match status" value="1"/>
</dbReference>
<sequence>MPIRILLVDDHPMVLKGLSLFLGTREEMEIVGEANNGAEALEKVERFRPDVVLMDLMMPVMDGVEATRRIKQAHPEVKVVVLTSFSDQDHVLPAIRAGAEGYQLKEIEADELVATIRAAHQGETRLHPQAAGHLVHQFTSESTGFRKKGGLEVLTPREREVLRLITEGMSNKEIAAELMIAEKTVKTHVSGILNKLDLQDRTQAAIHAMKQGWFT</sequence>
<dbReference type="PRINTS" id="PR00038">
    <property type="entry name" value="HTHLUXR"/>
</dbReference>
<keyword evidence="9" id="KW-1185">Reference proteome</keyword>
<dbReference type="InterPro" id="IPR001789">
    <property type="entry name" value="Sig_transdc_resp-reg_receiver"/>
</dbReference>
<proteinExistence type="predicted"/>
<dbReference type="InterPro" id="IPR016032">
    <property type="entry name" value="Sig_transdc_resp-reg_C-effctor"/>
</dbReference>
<evidence type="ECO:0000256" key="1">
    <source>
        <dbReference type="ARBA" id="ARBA00022553"/>
    </source>
</evidence>
<dbReference type="SMART" id="SM00448">
    <property type="entry name" value="REC"/>
    <property type="match status" value="1"/>
</dbReference>
<comment type="caution">
    <text evidence="8">The sequence shown here is derived from an EMBL/GenBank/DDBJ whole genome shotgun (WGS) entry which is preliminary data.</text>
</comment>
<evidence type="ECO:0000259" key="7">
    <source>
        <dbReference type="PROSITE" id="PS50110"/>
    </source>
</evidence>
<dbReference type="CDD" id="cd17535">
    <property type="entry name" value="REC_NarL-like"/>
    <property type="match status" value="1"/>
</dbReference>
<dbReference type="CDD" id="cd06170">
    <property type="entry name" value="LuxR_C_like"/>
    <property type="match status" value="1"/>
</dbReference>
<feature type="modified residue" description="4-aspartylphosphate" evidence="5">
    <location>
        <position position="55"/>
    </location>
</feature>
<dbReference type="PROSITE" id="PS50110">
    <property type="entry name" value="RESPONSE_REGULATORY"/>
    <property type="match status" value="1"/>
</dbReference>
<dbReference type="InterPro" id="IPR011006">
    <property type="entry name" value="CheY-like_superfamily"/>
</dbReference>
<gene>
    <name evidence="8" type="ORF">GCM10007416_16410</name>
</gene>
<dbReference type="PANTHER" id="PTHR43214:SF43">
    <property type="entry name" value="TWO-COMPONENT RESPONSE REGULATOR"/>
    <property type="match status" value="1"/>
</dbReference>
<evidence type="ECO:0000313" key="8">
    <source>
        <dbReference type="EMBL" id="GGA44016.1"/>
    </source>
</evidence>
<dbReference type="InterPro" id="IPR000792">
    <property type="entry name" value="Tscrpt_reg_LuxR_C"/>
</dbReference>
<evidence type="ECO:0000313" key="9">
    <source>
        <dbReference type="Proteomes" id="UP000617979"/>
    </source>
</evidence>
<dbReference type="Proteomes" id="UP000617979">
    <property type="component" value="Unassembled WGS sequence"/>
</dbReference>
<evidence type="ECO:0000256" key="2">
    <source>
        <dbReference type="ARBA" id="ARBA00023015"/>
    </source>
</evidence>
<dbReference type="InterPro" id="IPR058245">
    <property type="entry name" value="NreC/VraR/RcsB-like_REC"/>
</dbReference>
<dbReference type="EMBL" id="BMEX01000004">
    <property type="protein sequence ID" value="GGA44016.1"/>
    <property type="molecule type" value="Genomic_DNA"/>
</dbReference>
<feature type="domain" description="Response regulatory" evidence="7">
    <location>
        <begin position="4"/>
        <end position="120"/>
    </location>
</feature>
<dbReference type="Pfam" id="PF00072">
    <property type="entry name" value="Response_reg"/>
    <property type="match status" value="1"/>
</dbReference>
<dbReference type="SMART" id="SM00421">
    <property type="entry name" value="HTH_LUXR"/>
    <property type="match status" value="1"/>
</dbReference>
<keyword evidence="3 8" id="KW-0238">DNA-binding</keyword>
<feature type="domain" description="HTH luxR-type" evidence="6">
    <location>
        <begin position="147"/>
        <end position="212"/>
    </location>
</feature>